<sequence>MGKLGKKARKFAKKNLQSVLKHRRKTKLFFKKKSPKDGQNDVEETLDNPVTIDNGRSSESESIEITSLDAVFTENEEDEIANASDSDGYLSEDPSCPYAEGENGKTLEEEITTAYSAQNKKIHSDLATLKKKLDRLRKKDPEFSKFLESYNNSAEAFQNEDSYSDEEDSNDQGEQGEDNLAKDKAKFLSNDVITTWCQMVREDHSQSALISLLNAYRAASHYGTESVGHRIDNSETFFNILSFTLSNANDVFRGILKISSSSSIKEASQKLKKTSKWNNVKPLVKSFVRSTLFLLNQVTDSDILTFAMARIRTSLIFFIAFPSLIQRLLKATMHLWATGRRELSSASFLVIRDIAETLGPSYFNTCLSKTFISFICLSRVPEISDIENMQFLRDCIVELCCLNVQKSSVKADASINQCARILSWGIQTKKKEAVRKICSWEYVNCIDLWVRFISANIRDYDLQSLFFMTVQLVNGLAHMFTGPRYLPLRLKCVEWLNCLSSSSGNFIPLASLVLDILEYKVVREGQKGQNAFNIASVLKLPKHYLKSKSFQDECFHSAIEQLSSHFAQWSYHISFPDLATIPLIRLRRIHEITTIETLRRMVMRLIDQMEQNVDFVQKKRDDVPFSPLDHQLADSFLQLEKSSLNAPFTQYYRSVLDKACERRLHKRDQISLPEQKTLTRNAAKHKRKRVAADVSGSLTEPKTSKKNAAKPKRKAVAADVRVDAEDGPAVKNGSVDNKRRKRSPKAQ</sequence>
<dbReference type="GO" id="GO:0005730">
    <property type="term" value="C:nucleolus"/>
    <property type="evidence" value="ECO:0007669"/>
    <property type="project" value="TreeGrafter"/>
</dbReference>
<evidence type="ECO:0000313" key="6">
    <source>
        <dbReference type="Proteomes" id="UP001190926"/>
    </source>
</evidence>
<dbReference type="Proteomes" id="UP001190926">
    <property type="component" value="Unassembled WGS sequence"/>
</dbReference>
<evidence type="ECO:0000313" key="5">
    <source>
        <dbReference type="EMBL" id="KAH6838181.1"/>
    </source>
</evidence>
<feature type="compositionally biased region" description="Basic residues" evidence="4">
    <location>
        <begin position="738"/>
        <end position="747"/>
    </location>
</feature>
<dbReference type="EMBL" id="SDAM02000001">
    <property type="protein sequence ID" value="KAH6838181.1"/>
    <property type="molecule type" value="Genomic_DNA"/>
</dbReference>
<feature type="region of interest" description="Disordered" evidence="4">
    <location>
        <begin position="156"/>
        <end position="177"/>
    </location>
</feature>
<feature type="region of interest" description="Disordered" evidence="4">
    <location>
        <begin position="30"/>
        <end position="61"/>
    </location>
</feature>
<dbReference type="AlphaFoldDB" id="A0AAD4PGC5"/>
<feature type="compositionally biased region" description="Basic residues" evidence="4">
    <location>
        <begin position="704"/>
        <end position="715"/>
    </location>
</feature>
<feature type="compositionally biased region" description="Acidic residues" evidence="4">
    <location>
        <begin position="162"/>
        <end position="177"/>
    </location>
</feature>
<comment type="similarity">
    <text evidence="2">Belongs to the NOC2 family.</text>
</comment>
<keyword evidence="3" id="KW-0539">Nucleus</keyword>
<evidence type="ECO:0000256" key="4">
    <source>
        <dbReference type="SAM" id="MobiDB-lite"/>
    </source>
</evidence>
<feature type="region of interest" description="Disordered" evidence="4">
    <location>
        <begin position="678"/>
        <end position="747"/>
    </location>
</feature>
<dbReference type="GO" id="GO:0030691">
    <property type="term" value="C:Noc2p-Noc3p complex"/>
    <property type="evidence" value="ECO:0007669"/>
    <property type="project" value="TreeGrafter"/>
</dbReference>
<evidence type="ECO:0000256" key="3">
    <source>
        <dbReference type="ARBA" id="ARBA00023242"/>
    </source>
</evidence>
<accession>A0AAD4PGC5</accession>
<reference evidence="5 6" key="1">
    <citation type="journal article" date="2021" name="Nat. Commun.">
        <title>Incipient diploidization of the medicinal plant Perilla within 10,000 years.</title>
        <authorList>
            <person name="Zhang Y."/>
            <person name="Shen Q."/>
            <person name="Leng L."/>
            <person name="Zhang D."/>
            <person name="Chen S."/>
            <person name="Shi Y."/>
            <person name="Ning Z."/>
            <person name="Chen S."/>
        </authorList>
    </citation>
    <scope>NUCLEOTIDE SEQUENCE [LARGE SCALE GENOMIC DNA]</scope>
    <source>
        <strain evidence="6">cv. PC099</strain>
    </source>
</reference>
<keyword evidence="6" id="KW-1185">Reference proteome</keyword>
<dbReference type="PANTHER" id="PTHR12687">
    <property type="entry name" value="NUCLEOLAR COMPLEX 2 AND RAD4-RELATED"/>
    <property type="match status" value="1"/>
</dbReference>
<dbReference type="InterPro" id="IPR005343">
    <property type="entry name" value="Noc2"/>
</dbReference>
<proteinExistence type="inferred from homology"/>
<name>A0AAD4PGC5_PERFH</name>
<organism evidence="5 6">
    <name type="scientific">Perilla frutescens var. hirtella</name>
    <name type="common">Perilla citriodora</name>
    <name type="synonym">Perilla setoyensis</name>
    <dbReference type="NCBI Taxonomy" id="608512"/>
    <lineage>
        <taxon>Eukaryota</taxon>
        <taxon>Viridiplantae</taxon>
        <taxon>Streptophyta</taxon>
        <taxon>Embryophyta</taxon>
        <taxon>Tracheophyta</taxon>
        <taxon>Spermatophyta</taxon>
        <taxon>Magnoliopsida</taxon>
        <taxon>eudicotyledons</taxon>
        <taxon>Gunneridae</taxon>
        <taxon>Pentapetalae</taxon>
        <taxon>asterids</taxon>
        <taxon>lamiids</taxon>
        <taxon>Lamiales</taxon>
        <taxon>Lamiaceae</taxon>
        <taxon>Nepetoideae</taxon>
        <taxon>Elsholtzieae</taxon>
        <taxon>Perilla</taxon>
    </lineage>
</organism>
<gene>
    <name evidence="5" type="ORF">C2S53_013154</name>
</gene>
<dbReference type="GO" id="GO:0030690">
    <property type="term" value="C:Noc1p-Noc2p complex"/>
    <property type="evidence" value="ECO:0007669"/>
    <property type="project" value="TreeGrafter"/>
</dbReference>
<evidence type="ECO:0000256" key="1">
    <source>
        <dbReference type="ARBA" id="ARBA00004123"/>
    </source>
</evidence>
<dbReference type="Pfam" id="PF03715">
    <property type="entry name" value="Noc2"/>
    <property type="match status" value="1"/>
</dbReference>
<dbReference type="PANTHER" id="PTHR12687:SF8">
    <property type="entry name" value="PROTEIN REBELOTE"/>
    <property type="match status" value="1"/>
</dbReference>
<comment type="caution">
    <text evidence="5">The sequence shown here is derived from an EMBL/GenBank/DDBJ whole genome shotgun (WGS) entry which is preliminary data.</text>
</comment>
<comment type="subcellular location">
    <subcellularLocation>
        <location evidence="1">Nucleus</location>
    </subcellularLocation>
</comment>
<protein>
    <submittedName>
        <fullName evidence="5">Noc2p family</fullName>
    </submittedName>
</protein>
<dbReference type="GO" id="GO:0042273">
    <property type="term" value="P:ribosomal large subunit biogenesis"/>
    <property type="evidence" value="ECO:0007669"/>
    <property type="project" value="TreeGrafter"/>
</dbReference>
<evidence type="ECO:0000256" key="2">
    <source>
        <dbReference type="ARBA" id="ARBA00005907"/>
    </source>
</evidence>
<dbReference type="GO" id="GO:0005654">
    <property type="term" value="C:nucleoplasm"/>
    <property type="evidence" value="ECO:0007669"/>
    <property type="project" value="TreeGrafter"/>
</dbReference>
<feature type="region of interest" description="Disordered" evidence="4">
    <location>
        <begin position="79"/>
        <end position="105"/>
    </location>
</feature>